<keyword evidence="2" id="KW-1185">Reference proteome</keyword>
<dbReference type="AlphaFoldDB" id="A0A940ML99"/>
<reference evidence="1" key="1">
    <citation type="submission" date="2021-03" db="EMBL/GenBank/DDBJ databases">
        <title>Sagittula salina sp. nov. strain M10.9X isolated from the marine waste.</title>
        <authorList>
            <person name="Satari L."/>
            <person name="Molina-Menor E."/>
            <person name="Vidal-Verdu A."/>
            <person name="Pascual J."/>
            <person name="Pereto J."/>
            <person name="Porcar M."/>
        </authorList>
    </citation>
    <scope>NUCLEOTIDE SEQUENCE</scope>
    <source>
        <strain evidence="1">M10.9X</strain>
    </source>
</reference>
<comment type="caution">
    <text evidence="1">The sequence shown here is derived from an EMBL/GenBank/DDBJ whole genome shotgun (WGS) entry which is preliminary data.</text>
</comment>
<name>A0A940ML99_9RHOB</name>
<organism evidence="1 2">
    <name type="scientific">Sagittula salina</name>
    <dbReference type="NCBI Taxonomy" id="2820268"/>
    <lineage>
        <taxon>Bacteria</taxon>
        <taxon>Pseudomonadati</taxon>
        <taxon>Pseudomonadota</taxon>
        <taxon>Alphaproteobacteria</taxon>
        <taxon>Rhodobacterales</taxon>
        <taxon>Roseobacteraceae</taxon>
        <taxon>Sagittula</taxon>
    </lineage>
</organism>
<evidence type="ECO:0000313" key="1">
    <source>
        <dbReference type="EMBL" id="MBP0483895.1"/>
    </source>
</evidence>
<evidence type="ECO:0000313" key="2">
    <source>
        <dbReference type="Proteomes" id="UP000675940"/>
    </source>
</evidence>
<gene>
    <name evidence="1" type="ORF">J5474_15535</name>
</gene>
<dbReference type="EMBL" id="JAGISH010000008">
    <property type="protein sequence ID" value="MBP0483895.1"/>
    <property type="molecule type" value="Genomic_DNA"/>
</dbReference>
<protein>
    <submittedName>
        <fullName evidence="1">Uncharacterized protein</fullName>
    </submittedName>
</protein>
<dbReference type="RefSeq" id="WP_209361829.1">
    <property type="nucleotide sequence ID" value="NZ_JAGISH010000008.1"/>
</dbReference>
<proteinExistence type="predicted"/>
<sequence>MDQAKDHPDYLTDKGYLKGGESDDDVIALSKQVLQAKKGSGFAAMLIEQ</sequence>
<accession>A0A940ML99</accession>
<dbReference type="Proteomes" id="UP000675940">
    <property type="component" value="Unassembled WGS sequence"/>
</dbReference>